<dbReference type="GO" id="GO:0006811">
    <property type="term" value="P:monoatomic ion transport"/>
    <property type="evidence" value="ECO:0007669"/>
    <property type="project" value="UniProtKB-KW"/>
</dbReference>
<dbReference type="Gene3D" id="4.10.1080.10">
    <property type="entry name" value="TSP type-3 repeat"/>
    <property type="match status" value="1"/>
</dbReference>
<keyword evidence="7" id="KW-0626">Porin</keyword>
<dbReference type="InterPro" id="IPR028974">
    <property type="entry name" value="TSP_type-3_rpt"/>
</dbReference>
<dbReference type="PRINTS" id="PR01023">
    <property type="entry name" value="NAFLGMOTY"/>
</dbReference>
<dbReference type="AlphaFoldDB" id="A0A0S7EG61"/>
<dbReference type="GO" id="GO:0007155">
    <property type="term" value="P:cell adhesion"/>
    <property type="evidence" value="ECO:0007669"/>
    <property type="project" value="InterPro"/>
</dbReference>
<dbReference type="InterPro" id="IPR006664">
    <property type="entry name" value="OMP_bac"/>
</dbReference>
<dbReference type="GO" id="GO:0009279">
    <property type="term" value="C:cell outer membrane"/>
    <property type="evidence" value="ECO:0007669"/>
    <property type="project" value="UniProtKB-SubCell"/>
</dbReference>
<evidence type="ECO:0000256" key="2">
    <source>
        <dbReference type="ARBA" id="ARBA00022448"/>
    </source>
</evidence>
<dbReference type="PRINTS" id="PR01021">
    <property type="entry name" value="OMPADOMAIN"/>
</dbReference>
<evidence type="ECO:0000256" key="4">
    <source>
        <dbReference type="ARBA" id="ARBA00022692"/>
    </source>
</evidence>
<dbReference type="InterPro" id="IPR003367">
    <property type="entry name" value="Thrombospondin_3-like_rpt"/>
</dbReference>
<evidence type="ECO:0000256" key="3">
    <source>
        <dbReference type="ARBA" id="ARBA00022452"/>
    </source>
</evidence>
<keyword evidence="4" id="KW-0812">Transmembrane</keyword>
<dbReference type="CDD" id="cd07185">
    <property type="entry name" value="OmpA_C-like"/>
    <property type="match status" value="1"/>
</dbReference>
<keyword evidence="9" id="KW-0998">Cell outer membrane</keyword>
<dbReference type="GO" id="GO:0005509">
    <property type="term" value="F:calcium ion binding"/>
    <property type="evidence" value="ECO:0007669"/>
    <property type="project" value="InterPro"/>
</dbReference>
<dbReference type="PANTHER" id="PTHR30329">
    <property type="entry name" value="STATOR ELEMENT OF FLAGELLAR MOTOR COMPLEX"/>
    <property type="match status" value="1"/>
</dbReference>
<dbReference type="KEGG" id="mod:AS202_04565"/>
<evidence type="ECO:0000256" key="8">
    <source>
        <dbReference type="ARBA" id="ARBA00023136"/>
    </source>
</evidence>
<dbReference type="InterPro" id="IPR036737">
    <property type="entry name" value="OmpA-like_sf"/>
</dbReference>
<dbReference type="GO" id="GO:0015288">
    <property type="term" value="F:porin activity"/>
    <property type="evidence" value="ECO:0007669"/>
    <property type="project" value="UniProtKB-KW"/>
</dbReference>
<keyword evidence="3" id="KW-1134">Transmembrane beta strand</keyword>
<evidence type="ECO:0000256" key="9">
    <source>
        <dbReference type="ARBA" id="ARBA00023237"/>
    </source>
</evidence>
<dbReference type="InterPro" id="IPR011250">
    <property type="entry name" value="OMP/PagP_B-barrel"/>
</dbReference>
<protein>
    <submittedName>
        <fullName evidence="10">Cell envelope biogenesis protein OmpA</fullName>
    </submittedName>
</protein>
<comment type="subcellular location">
    <subcellularLocation>
        <location evidence="1">Cell outer membrane</location>
        <topology evidence="1">Multi-pass membrane protein</topology>
    </subcellularLocation>
</comment>
<sequence length="466" mass="50377">MKHFNKLFAAAILCAGLSAHAQDADHPWAVTVGANAVDTKVSSAKGFAHRTGGYFKTDNWNILPSVSYLNVARYLGDGFSLGLVGSVNKIDKFIKSEAEGYEKYNPGDLTYYGIDAEVKYSFKEILKSKVVDPFILVGGGYTFMGDASQGTVNGGAGLNFWFTKNVALTVQSTYKHSFSDSRTPDVGVASHMQHFAGIRFQFGGKDTDGDGVLDKYDECPEIPGLAEFNGCPDTDGDGIPDHLDECPDLPGLPEFNGCPDTDGDGIPDNKDECPEIPGLAEFNGCPDTDGDGVPDNKDECPEVPGPKENNGCPWPDRDGDGVPDHLDKCPDVPGPASNNGCPEVKEIEPEKVKQLNDYGKTLLFHTGKYTFQDGSYAVLDNMVKIMKEYPTANFHIAGYTDSTGSDRINLPLSDNRANAVKVYLIEKGIDSARLTSKGYGSKDPIASNKTVKGRELNRRVEIQLAK</sequence>
<dbReference type="Proteomes" id="UP000069030">
    <property type="component" value="Chromosome"/>
</dbReference>
<dbReference type="GO" id="GO:0046930">
    <property type="term" value="C:pore complex"/>
    <property type="evidence" value="ECO:0007669"/>
    <property type="project" value="UniProtKB-KW"/>
</dbReference>
<dbReference type="GeneID" id="66974088"/>
<dbReference type="SUPFAM" id="SSF103647">
    <property type="entry name" value="TSP type-3 repeat"/>
    <property type="match status" value="1"/>
</dbReference>
<dbReference type="PROSITE" id="PS51123">
    <property type="entry name" value="OMPA_2"/>
    <property type="match status" value="1"/>
</dbReference>
<dbReference type="SUPFAM" id="SSF56925">
    <property type="entry name" value="OMPA-like"/>
    <property type="match status" value="1"/>
</dbReference>
<keyword evidence="2" id="KW-0813">Transport</keyword>
<dbReference type="EMBL" id="CP013690">
    <property type="protein sequence ID" value="ALU25467.1"/>
    <property type="molecule type" value="Genomic_DNA"/>
</dbReference>
<keyword evidence="5" id="KW-0732">Signal</keyword>
<evidence type="ECO:0000256" key="5">
    <source>
        <dbReference type="ARBA" id="ARBA00022729"/>
    </source>
</evidence>
<name>A0A0S7EG61_9FLAO</name>
<dbReference type="Gene3D" id="3.30.1330.60">
    <property type="entry name" value="OmpA-like domain"/>
    <property type="match status" value="1"/>
</dbReference>
<keyword evidence="6" id="KW-0406">Ion transport</keyword>
<dbReference type="PANTHER" id="PTHR30329:SF21">
    <property type="entry name" value="LIPOPROTEIN YIAD-RELATED"/>
    <property type="match status" value="1"/>
</dbReference>
<dbReference type="SUPFAM" id="SSF103088">
    <property type="entry name" value="OmpA-like"/>
    <property type="match status" value="1"/>
</dbReference>
<gene>
    <name evidence="10" type="ORF">AS202_04565</name>
</gene>
<dbReference type="Pfam" id="PF02412">
    <property type="entry name" value="TSP_3"/>
    <property type="match status" value="5"/>
</dbReference>
<evidence type="ECO:0000256" key="7">
    <source>
        <dbReference type="ARBA" id="ARBA00023114"/>
    </source>
</evidence>
<reference evidence="10 11" key="1">
    <citation type="journal article" date="2016" name="J. Zhejiang Univ. Sci. B">
        <title>Antibiotic resistance mechanisms of Myroides sp.</title>
        <authorList>
            <person name="Hu S."/>
            <person name="Yuan S."/>
            <person name="Qu H."/>
            <person name="Jiang T."/>
            <person name="Zhou Y."/>
            <person name="Wang M."/>
            <person name="Ming D."/>
        </authorList>
    </citation>
    <scope>NUCLEOTIDE SEQUENCE [LARGE SCALE GENOMIC DNA]</scope>
    <source>
        <strain evidence="10 11">PR63039</strain>
    </source>
</reference>
<evidence type="ECO:0000313" key="10">
    <source>
        <dbReference type="EMBL" id="ALU25467.1"/>
    </source>
</evidence>
<keyword evidence="8" id="KW-0472">Membrane</keyword>
<dbReference type="InterPro" id="IPR006665">
    <property type="entry name" value="OmpA-like"/>
</dbReference>
<proteinExistence type="predicted"/>
<dbReference type="RefSeq" id="WP_006259876.1">
    <property type="nucleotide sequence ID" value="NZ_BCMQ01000009.1"/>
</dbReference>
<evidence type="ECO:0000313" key="11">
    <source>
        <dbReference type="Proteomes" id="UP000069030"/>
    </source>
</evidence>
<dbReference type="InterPro" id="IPR050330">
    <property type="entry name" value="Bact_OuterMem_StrucFunc"/>
</dbReference>
<accession>A0A0S7EG61</accession>
<dbReference type="eggNOG" id="COG2885">
    <property type="taxonomic scope" value="Bacteria"/>
</dbReference>
<organism evidence="10 11">
    <name type="scientific">Myroides odoratimimus</name>
    <dbReference type="NCBI Taxonomy" id="76832"/>
    <lineage>
        <taxon>Bacteria</taxon>
        <taxon>Pseudomonadati</taxon>
        <taxon>Bacteroidota</taxon>
        <taxon>Flavobacteriia</taxon>
        <taxon>Flavobacteriales</taxon>
        <taxon>Flavobacteriaceae</taxon>
        <taxon>Myroides</taxon>
    </lineage>
</organism>
<dbReference type="Pfam" id="PF00691">
    <property type="entry name" value="OmpA"/>
    <property type="match status" value="1"/>
</dbReference>
<evidence type="ECO:0000256" key="6">
    <source>
        <dbReference type="ARBA" id="ARBA00023065"/>
    </source>
</evidence>
<evidence type="ECO:0000256" key="1">
    <source>
        <dbReference type="ARBA" id="ARBA00004571"/>
    </source>
</evidence>